<dbReference type="EMBL" id="JBDFQZ010000004">
    <property type="protein sequence ID" value="KAK9735925.1"/>
    <property type="molecule type" value="Genomic_DNA"/>
</dbReference>
<dbReference type="Proteomes" id="UP001443914">
    <property type="component" value="Unassembled WGS sequence"/>
</dbReference>
<dbReference type="EMBL" id="JBDFQZ010000004">
    <property type="protein sequence ID" value="KAK9735926.1"/>
    <property type="molecule type" value="Genomic_DNA"/>
</dbReference>
<dbReference type="AlphaFoldDB" id="A0AAW1LP04"/>
<reference evidence="1 2" key="1">
    <citation type="submission" date="2024-03" db="EMBL/GenBank/DDBJ databases">
        <title>WGS assembly of Saponaria officinalis var. Norfolk2.</title>
        <authorList>
            <person name="Jenkins J."/>
            <person name="Shu S."/>
            <person name="Grimwood J."/>
            <person name="Barry K."/>
            <person name="Goodstein D."/>
            <person name="Schmutz J."/>
            <person name="Leebens-Mack J."/>
            <person name="Osbourn A."/>
        </authorList>
    </citation>
    <scope>NUCLEOTIDE SEQUENCE [LARGE SCALE GENOMIC DNA]</scope>
    <source>
        <strain evidence="2">cv. Norfolk2</strain>
        <strain evidence="1">JIC</strain>
        <tissue evidence="1">Leaf</tissue>
    </source>
</reference>
<dbReference type="InterPro" id="IPR053085">
    <property type="entry name" value="Jasmonate-induced_protein"/>
</dbReference>
<evidence type="ECO:0000313" key="2">
    <source>
        <dbReference type="Proteomes" id="UP001443914"/>
    </source>
</evidence>
<dbReference type="Pfam" id="PF21230">
    <property type="entry name" value="Nakanori"/>
    <property type="match status" value="1"/>
</dbReference>
<name>A0AAW1LP04_SAPOF</name>
<comment type="caution">
    <text evidence="1">The sequence shown here is derived from an EMBL/GenBank/DDBJ whole genome shotgun (WGS) entry which is preliminary data.</text>
</comment>
<organism evidence="1 2">
    <name type="scientific">Saponaria officinalis</name>
    <name type="common">Common soapwort</name>
    <name type="synonym">Lychnis saponaria</name>
    <dbReference type="NCBI Taxonomy" id="3572"/>
    <lineage>
        <taxon>Eukaryota</taxon>
        <taxon>Viridiplantae</taxon>
        <taxon>Streptophyta</taxon>
        <taxon>Embryophyta</taxon>
        <taxon>Tracheophyta</taxon>
        <taxon>Spermatophyta</taxon>
        <taxon>Magnoliopsida</taxon>
        <taxon>eudicotyledons</taxon>
        <taxon>Gunneridae</taxon>
        <taxon>Pentapetalae</taxon>
        <taxon>Caryophyllales</taxon>
        <taxon>Caryophyllaceae</taxon>
        <taxon>Caryophylleae</taxon>
        <taxon>Saponaria</taxon>
    </lineage>
</organism>
<sequence length="210" mass="23101">MATNVFGTPVTDATLMGMTQYHGKPIEAVHSAKVALEMKNAEGKDAEARAFDERLDETLDRKGVKCLIYNATGGPVKLIAAFEYEGCVSQSPYPNLIQNGQWAAFVHEKNYDGSFAAVIYEETRSNGRQFVIGWRQRDHEKSQCCGEIRPNGYYGNVSKKILREALKDKIGDSNLTHICNDGDNTILSSIGNTALPTYEAILTKTAALMS</sequence>
<evidence type="ECO:0000313" key="1">
    <source>
        <dbReference type="EMBL" id="KAK9735925.1"/>
    </source>
</evidence>
<protein>
    <submittedName>
        <fullName evidence="1">Uncharacterized protein</fullName>
    </submittedName>
</protein>
<dbReference type="InterPro" id="IPR049065">
    <property type="entry name" value="Nakanori"/>
</dbReference>
<gene>
    <name evidence="1" type="ORF">RND81_04G238400</name>
</gene>
<accession>A0AAW1LP04</accession>
<keyword evidence="2" id="KW-1185">Reference proteome</keyword>
<dbReference type="PANTHER" id="PTHR36482">
    <property type="entry name" value="OSJNBA0024J22.15 PROTEIN"/>
    <property type="match status" value="1"/>
</dbReference>
<dbReference type="PANTHER" id="PTHR36482:SF5">
    <property type="entry name" value="23 KDA JASMONATE-INDUCED PROTEIN-LIKE"/>
    <property type="match status" value="1"/>
</dbReference>
<proteinExistence type="predicted"/>